<dbReference type="Proteomes" id="UP001168877">
    <property type="component" value="Unassembled WGS sequence"/>
</dbReference>
<evidence type="ECO:0008006" key="7">
    <source>
        <dbReference type="Google" id="ProtNLM"/>
    </source>
</evidence>
<dbReference type="PANTHER" id="PTHR48258">
    <property type="entry name" value="DUF4218 DOMAIN-CONTAINING PROTEIN-RELATED"/>
    <property type="match status" value="1"/>
</dbReference>
<dbReference type="Pfam" id="PF13952">
    <property type="entry name" value="DUF4216"/>
    <property type="match status" value="1"/>
</dbReference>
<dbReference type="Pfam" id="PF13963">
    <property type="entry name" value="Transpos_assoc"/>
    <property type="match status" value="1"/>
</dbReference>
<dbReference type="PANTHER" id="PTHR48258:SF15">
    <property type="entry name" value="OS02G0543900 PROTEIN"/>
    <property type="match status" value="1"/>
</dbReference>
<dbReference type="EMBL" id="JAUESC010000003">
    <property type="protein sequence ID" value="KAK0602723.1"/>
    <property type="molecule type" value="Genomic_DNA"/>
</dbReference>
<keyword evidence="6" id="KW-1185">Reference proteome</keyword>
<evidence type="ECO:0000259" key="2">
    <source>
        <dbReference type="Pfam" id="PF13952"/>
    </source>
</evidence>
<dbReference type="InterPro" id="IPR025452">
    <property type="entry name" value="DUF4218"/>
</dbReference>
<name>A0AA39T5V6_ACESA</name>
<dbReference type="InterPro" id="IPR029480">
    <property type="entry name" value="Transpos_assoc"/>
</dbReference>
<feature type="region of interest" description="Disordered" evidence="1">
    <location>
        <begin position="114"/>
        <end position="138"/>
    </location>
</feature>
<sequence length="706" mass="80832">MDKSWIYESRLSSTFEDGVTQFLDFAFVYNTDGRIKCPCKNCNNAFRHDRNTVEEHMICDGLDIGYFSNKWIYHGELDSTRTRLNNDQSGQVDDMQGMLHNAFGVVDGGGGVDLSSLDNDNSGGGDENDNGGDREIPNDDARRFYNLLKDAEQELYPGCKTKDNLKARLDMKDMGIRPALHPTVVRGKTCLPSACFSMTRIEKQNFCKVLSRVKVPDGYSSNISRCVNMKNLKIYGLKSHDCHVLMQQLIPLAIRRALPKKVSSVLIELSKFFRELCTKVGSVEEYGKLKAQIVRTLCHLERIFPPSFFDIMVHLPIHLADEAEVAGPVQYRWMYPIERYLRTLKSYVRNKCHPEGSIAEGYLAEECLTFCSRYLFGIETKFNRPSRNVDDHDSNGERLSIFTSIGYGKGKEELFCLDNQVLSQAHRYILFNCNEVDYFIRQHIQIVRSSNRRARPIDITRIHNETFPKWFQTEVLQLYHQGDLRVNEDLKWLAQGPNKIASRFKKYLINGFRFRIKDIDIRSKTQNSGVVVTAKTSSFASAKDKNPIVGDVSYFGHLIEVIELDYYGGRKVTLFKCDWIDIKSNRGTKKDELGFTLVNPSCLLKTEEPFILASQAIQVFYVQDPVDTEWHAVVFTKPRDLYDMDEVANVGDLYVENESGSSENLQELMDNTYDVRDNLPGIILDSPLNIMEEGDTDDQYGDETDD</sequence>
<evidence type="ECO:0000256" key="1">
    <source>
        <dbReference type="SAM" id="MobiDB-lite"/>
    </source>
</evidence>
<evidence type="ECO:0000313" key="6">
    <source>
        <dbReference type="Proteomes" id="UP001168877"/>
    </source>
</evidence>
<reference evidence="5" key="1">
    <citation type="journal article" date="2022" name="Plant J.">
        <title>Strategies of tolerance reflected in two North American maple genomes.</title>
        <authorList>
            <person name="McEvoy S.L."/>
            <person name="Sezen U.U."/>
            <person name="Trouern-Trend A."/>
            <person name="McMahon S.M."/>
            <person name="Schaberg P.G."/>
            <person name="Yang J."/>
            <person name="Wegrzyn J.L."/>
            <person name="Swenson N.G."/>
        </authorList>
    </citation>
    <scope>NUCLEOTIDE SEQUENCE</scope>
    <source>
        <strain evidence="5">NS2018</strain>
    </source>
</reference>
<dbReference type="Pfam" id="PF13960">
    <property type="entry name" value="DUF4218"/>
    <property type="match status" value="1"/>
</dbReference>
<feature type="domain" description="DUF4216" evidence="2">
    <location>
        <begin position="562"/>
        <end position="633"/>
    </location>
</feature>
<evidence type="ECO:0000313" key="5">
    <source>
        <dbReference type="EMBL" id="KAK0602723.1"/>
    </source>
</evidence>
<accession>A0AA39T5V6</accession>
<feature type="domain" description="DUF4218" evidence="3">
    <location>
        <begin position="276"/>
        <end position="388"/>
    </location>
</feature>
<evidence type="ECO:0000259" key="3">
    <source>
        <dbReference type="Pfam" id="PF13960"/>
    </source>
</evidence>
<gene>
    <name evidence="5" type="ORF">LWI29_036332</name>
</gene>
<feature type="domain" description="Transposase-associated" evidence="4">
    <location>
        <begin position="3"/>
        <end position="76"/>
    </location>
</feature>
<organism evidence="5 6">
    <name type="scientific">Acer saccharum</name>
    <name type="common">Sugar maple</name>
    <dbReference type="NCBI Taxonomy" id="4024"/>
    <lineage>
        <taxon>Eukaryota</taxon>
        <taxon>Viridiplantae</taxon>
        <taxon>Streptophyta</taxon>
        <taxon>Embryophyta</taxon>
        <taxon>Tracheophyta</taxon>
        <taxon>Spermatophyta</taxon>
        <taxon>Magnoliopsida</taxon>
        <taxon>eudicotyledons</taxon>
        <taxon>Gunneridae</taxon>
        <taxon>Pentapetalae</taxon>
        <taxon>rosids</taxon>
        <taxon>malvids</taxon>
        <taxon>Sapindales</taxon>
        <taxon>Sapindaceae</taxon>
        <taxon>Hippocastanoideae</taxon>
        <taxon>Acereae</taxon>
        <taxon>Acer</taxon>
    </lineage>
</organism>
<comment type="caution">
    <text evidence="5">The sequence shown here is derived from an EMBL/GenBank/DDBJ whole genome shotgun (WGS) entry which is preliminary data.</text>
</comment>
<reference evidence="5" key="2">
    <citation type="submission" date="2023-06" db="EMBL/GenBank/DDBJ databases">
        <authorList>
            <person name="Swenson N.G."/>
            <person name="Wegrzyn J.L."/>
            <person name="Mcevoy S.L."/>
        </authorList>
    </citation>
    <scope>NUCLEOTIDE SEQUENCE</scope>
    <source>
        <strain evidence="5">NS2018</strain>
        <tissue evidence="5">Leaf</tissue>
    </source>
</reference>
<evidence type="ECO:0000259" key="4">
    <source>
        <dbReference type="Pfam" id="PF13963"/>
    </source>
</evidence>
<protein>
    <recommendedName>
        <fullName evidence="7">Transposase</fullName>
    </recommendedName>
</protein>
<dbReference type="InterPro" id="IPR025312">
    <property type="entry name" value="DUF4216"/>
</dbReference>
<proteinExistence type="predicted"/>
<dbReference type="AlphaFoldDB" id="A0AA39T5V6"/>